<dbReference type="SUPFAM" id="SSF52210">
    <property type="entry name" value="Succinyl-CoA synthetase domains"/>
    <property type="match status" value="1"/>
</dbReference>
<dbReference type="InterPro" id="IPR013650">
    <property type="entry name" value="ATP-grasp_succ-CoA_synth-type"/>
</dbReference>
<keyword evidence="2" id="KW-0547">Nucleotide-binding</keyword>
<dbReference type="Gene3D" id="3.30.470.20">
    <property type="entry name" value="ATP-grasp fold, B domain"/>
    <property type="match status" value="1"/>
</dbReference>
<organism evidence="5">
    <name type="scientific">marine sediment metagenome</name>
    <dbReference type="NCBI Taxonomy" id="412755"/>
    <lineage>
        <taxon>unclassified sequences</taxon>
        <taxon>metagenomes</taxon>
        <taxon>ecological metagenomes</taxon>
    </lineage>
</organism>
<dbReference type="InterPro" id="IPR017866">
    <property type="entry name" value="Succ-CoA_synthase_bsu_CS"/>
</dbReference>
<proteinExistence type="predicted"/>
<feature type="domain" description="ATP-citrate synthase/succinyl-CoA ligase C-terminal" evidence="3">
    <location>
        <begin position="125"/>
        <end position="238"/>
    </location>
</feature>
<dbReference type="FunFam" id="3.40.50.261:FF:000001">
    <property type="entry name" value="Succinate--CoA ligase [ADP-forming] subunit beta"/>
    <property type="match status" value="1"/>
</dbReference>
<dbReference type="Gene3D" id="3.40.50.261">
    <property type="entry name" value="Succinyl-CoA synthetase domains"/>
    <property type="match status" value="1"/>
</dbReference>
<dbReference type="GO" id="GO:0006099">
    <property type="term" value="P:tricarboxylic acid cycle"/>
    <property type="evidence" value="ECO:0007669"/>
    <property type="project" value="TreeGrafter"/>
</dbReference>
<dbReference type="GO" id="GO:0004775">
    <property type="term" value="F:succinate-CoA ligase (ADP-forming) activity"/>
    <property type="evidence" value="ECO:0007669"/>
    <property type="project" value="TreeGrafter"/>
</dbReference>
<keyword evidence="1" id="KW-0436">Ligase</keyword>
<dbReference type="InterPro" id="IPR005811">
    <property type="entry name" value="SUCC_ACL_C"/>
</dbReference>
<reference evidence="5" key="1">
    <citation type="journal article" date="2014" name="Front. Microbiol.">
        <title>High frequency of phylogenetically diverse reductive dehalogenase-homologous genes in deep subseafloor sedimentary metagenomes.</title>
        <authorList>
            <person name="Kawai M."/>
            <person name="Futagami T."/>
            <person name="Toyoda A."/>
            <person name="Takaki Y."/>
            <person name="Nishi S."/>
            <person name="Hori S."/>
            <person name="Arai W."/>
            <person name="Tsubouchi T."/>
            <person name="Morono Y."/>
            <person name="Uchiyama I."/>
            <person name="Ito T."/>
            <person name="Fujiyama A."/>
            <person name="Inagaki F."/>
            <person name="Takami H."/>
        </authorList>
    </citation>
    <scope>NUCLEOTIDE SEQUENCE</scope>
    <source>
        <strain evidence="5">Expedition CK06-06</strain>
    </source>
</reference>
<dbReference type="Pfam" id="PF08442">
    <property type="entry name" value="ATP-grasp_2"/>
    <property type="match status" value="1"/>
</dbReference>
<dbReference type="InterPro" id="IPR016102">
    <property type="entry name" value="Succinyl-CoA_synth-like"/>
</dbReference>
<evidence type="ECO:0000256" key="1">
    <source>
        <dbReference type="ARBA" id="ARBA00022598"/>
    </source>
</evidence>
<evidence type="ECO:0000259" key="3">
    <source>
        <dbReference type="Pfam" id="PF00549"/>
    </source>
</evidence>
<feature type="domain" description="ATP-grasp fold succinyl-CoA synthetase-type" evidence="4">
    <location>
        <begin position="1"/>
        <end position="62"/>
    </location>
</feature>
<protein>
    <recommendedName>
        <fullName evidence="6">ATP-citrate lyase/succinyl-CoA ligase domain-containing protein</fullName>
    </recommendedName>
</protein>
<feature type="non-terminal residue" evidence="5">
    <location>
        <position position="1"/>
    </location>
</feature>
<evidence type="ECO:0000259" key="4">
    <source>
        <dbReference type="Pfam" id="PF08442"/>
    </source>
</evidence>
<dbReference type="PANTHER" id="PTHR11815">
    <property type="entry name" value="SUCCINYL-COA SYNTHETASE BETA CHAIN"/>
    <property type="match status" value="1"/>
</dbReference>
<sequence length="244" mass="26258">DKILRHWVDPDAGFSQSAAESMMAQFSDMDKDDISKFAAVAATLHKAAMEYDAELVEINPLVKTSSGDYVAADARIILDDNAIFRHPEFEGRSSLRVEDTPREAEARRQGLAYVDLSGDIGIIGNGAGLVMATMDLVQAFGGRAANFLDIGGGAQREVVKKGLILVMSKPEVKAVLVNVLGGITRCDIVAEGIVQGLAEVSVRKPIAVRMMGTTEEEAAEILRHSLVNVYPDMETAASEVLRLL</sequence>
<comment type="caution">
    <text evidence="5">The sequence shown here is derived from an EMBL/GenBank/DDBJ whole genome shotgun (WGS) entry which is preliminary data.</text>
</comment>
<dbReference type="PANTHER" id="PTHR11815:SF10">
    <property type="entry name" value="SUCCINATE--COA LIGASE [GDP-FORMING] SUBUNIT BETA, MITOCHONDRIAL"/>
    <property type="match status" value="1"/>
</dbReference>
<evidence type="ECO:0000256" key="2">
    <source>
        <dbReference type="ARBA" id="ARBA00022741"/>
    </source>
</evidence>
<gene>
    <name evidence="5" type="ORF">S01H1_46177</name>
</gene>
<accession>X0UZV3</accession>
<dbReference type="SUPFAM" id="SSF56059">
    <property type="entry name" value="Glutathione synthetase ATP-binding domain-like"/>
    <property type="match status" value="1"/>
</dbReference>
<dbReference type="PROSITE" id="PS01217">
    <property type="entry name" value="SUCCINYL_COA_LIG_3"/>
    <property type="match status" value="1"/>
</dbReference>
<dbReference type="GO" id="GO:0006104">
    <property type="term" value="P:succinyl-CoA metabolic process"/>
    <property type="evidence" value="ECO:0007669"/>
    <property type="project" value="TreeGrafter"/>
</dbReference>
<dbReference type="GO" id="GO:0042709">
    <property type="term" value="C:succinate-CoA ligase complex"/>
    <property type="evidence" value="ECO:0007669"/>
    <property type="project" value="TreeGrafter"/>
</dbReference>
<name>X0UZV3_9ZZZZ</name>
<dbReference type="GO" id="GO:0000166">
    <property type="term" value="F:nucleotide binding"/>
    <property type="evidence" value="ECO:0007669"/>
    <property type="project" value="UniProtKB-KW"/>
</dbReference>
<dbReference type="EMBL" id="BARS01029551">
    <property type="protein sequence ID" value="GAG05813.1"/>
    <property type="molecule type" value="Genomic_DNA"/>
</dbReference>
<evidence type="ECO:0000313" key="5">
    <source>
        <dbReference type="EMBL" id="GAG05813.1"/>
    </source>
</evidence>
<dbReference type="AlphaFoldDB" id="X0UZV3"/>
<dbReference type="Pfam" id="PF00549">
    <property type="entry name" value="Ligase_CoA"/>
    <property type="match status" value="1"/>
</dbReference>
<evidence type="ECO:0008006" key="6">
    <source>
        <dbReference type="Google" id="ProtNLM"/>
    </source>
</evidence>